<organism evidence="3 4">
    <name type="scientific">Aspergillus granulosus</name>
    <dbReference type="NCBI Taxonomy" id="176169"/>
    <lineage>
        <taxon>Eukaryota</taxon>
        <taxon>Fungi</taxon>
        <taxon>Dikarya</taxon>
        <taxon>Ascomycota</taxon>
        <taxon>Pezizomycotina</taxon>
        <taxon>Eurotiomycetes</taxon>
        <taxon>Eurotiomycetidae</taxon>
        <taxon>Eurotiales</taxon>
        <taxon>Aspergillaceae</taxon>
        <taxon>Aspergillus</taxon>
        <taxon>Aspergillus subgen. Nidulantes</taxon>
    </lineage>
</organism>
<proteinExistence type="predicted"/>
<evidence type="ECO:0000256" key="2">
    <source>
        <dbReference type="ARBA" id="ARBA00023242"/>
    </source>
</evidence>
<protein>
    <submittedName>
        <fullName evidence="3">Fungal-specific transcription factor domain-containing protein</fullName>
    </submittedName>
</protein>
<name>A0ABR4HQ64_9EURO</name>
<accession>A0ABR4HQ64</accession>
<reference evidence="3 4" key="1">
    <citation type="submission" date="2024-07" db="EMBL/GenBank/DDBJ databases">
        <title>Section-level genome sequencing and comparative genomics of Aspergillus sections Usti and Cavernicolus.</title>
        <authorList>
            <consortium name="Lawrence Berkeley National Laboratory"/>
            <person name="Nybo J.L."/>
            <person name="Vesth T.C."/>
            <person name="Theobald S."/>
            <person name="Frisvad J.C."/>
            <person name="Larsen T.O."/>
            <person name="Kjaerboelling I."/>
            <person name="Rothschild-Mancinelli K."/>
            <person name="Lyhne E.K."/>
            <person name="Kogle M.E."/>
            <person name="Barry K."/>
            <person name="Clum A."/>
            <person name="Na H."/>
            <person name="Ledsgaard L."/>
            <person name="Lin J."/>
            <person name="Lipzen A."/>
            <person name="Kuo A."/>
            <person name="Riley R."/>
            <person name="Mondo S."/>
            <person name="Labutti K."/>
            <person name="Haridas S."/>
            <person name="Pangalinan J."/>
            <person name="Salamov A.A."/>
            <person name="Simmons B.A."/>
            <person name="Magnuson J.K."/>
            <person name="Chen J."/>
            <person name="Drula E."/>
            <person name="Henrissat B."/>
            <person name="Wiebenga A."/>
            <person name="Lubbers R.J."/>
            <person name="Gomes A.C."/>
            <person name="Makela M.R."/>
            <person name="Stajich J."/>
            <person name="Grigoriev I.V."/>
            <person name="Mortensen U.H."/>
            <person name="De Vries R.P."/>
            <person name="Baker S.E."/>
            <person name="Andersen M.R."/>
        </authorList>
    </citation>
    <scope>NUCLEOTIDE SEQUENCE [LARGE SCALE GENOMIC DNA]</scope>
    <source>
        <strain evidence="3 4">CBS 588.65</strain>
    </source>
</reference>
<gene>
    <name evidence="3" type="ORF">BJX63DRAFT_429673</name>
</gene>
<dbReference type="PANTHER" id="PTHR37534">
    <property type="entry name" value="TRANSCRIPTIONAL ACTIVATOR PROTEIN UGA3"/>
    <property type="match status" value="1"/>
</dbReference>
<evidence type="ECO:0000313" key="3">
    <source>
        <dbReference type="EMBL" id="KAL2817628.1"/>
    </source>
</evidence>
<dbReference type="EMBL" id="JBFXLT010000017">
    <property type="protein sequence ID" value="KAL2817628.1"/>
    <property type="molecule type" value="Genomic_DNA"/>
</dbReference>
<sequence length="479" mass="53265">MTELNDLTNSALKLSGVASRNFRFCKTPLSSGDINSWILVVHRCQRTLVAIPGYGVPFLRHFLPLAVRSQGVLNALLTLSDRLRLSDAQVRQSYIHDGNNGFLESAEQTILGNYQEALSRLQSSLLSVQSGLQDAEEAVALSVILLIFGFPGHRVWSVHLNGLIAQIQDPEIPTLDSPSLSLMALNLAAHVDIKAFSLGRAESSQRLWWSGRMHQLEQNVGQQSAGTSFSDFEVSTGYPESLVTLIALVSAVVEDIYSDRALDPTIEPYLQSATDNHRTIQHIVADVEFLAASSTQPADSHLDDVLRTELVIAQWKPPPHPESLAVDTSLALATVWEIMRKSVFIYLWRRGFDTDIRAILSTEYKLRIGRLLREALAGTELVMQAAEQHDITVANALIWPLTVLGNECAWHSTLQPKVLEYFQRLNNHFPIHHSRIVANLLRKLWKLTEERSSGSDALPFGCLSLQYLALQDNACVPLL</sequence>
<comment type="subcellular location">
    <subcellularLocation>
        <location evidence="1">Nucleus</location>
    </subcellularLocation>
</comment>
<keyword evidence="4" id="KW-1185">Reference proteome</keyword>
<keyword evidence="2" id="KW-0539">Nucleus</keyword>
<dbReference type="Pfam" id="PF11951">
    <property type="entry name" value="Fungal_trans_2"/>
    <property type="match status" value="1"/>
</dbReference>
<dbReference type="Proteomes" id="UP001610334">
    <property type="component" value="Unassembled WGS sequence"/>
</dbReference>
<comment type="caution">
    <text evidence="3">The sequence shown here is derived from an EMBL/GenBank/DDBJ whole genome shotgun (WGS) entry which is preliminary data.</text>
</comment>
<evidence type="ECO:0000256" key="1">
    <source>
        <dbReference type="ARBA" id="ARBA00004123"/>
    </source>
</evidence>
<dbReference type="PANTHER" id="PTHR37534:SF46">
    <property type="entry name" value="ZN(II)2CYS6 TRANSCRIPTION FACTOR (EUROFUNG)"/>
    <property type="match status" value="1"/>
</dbReference>
<dbReference type="InterPro" id="IPR021858">
    <property type="entry name" value="Fun_TF"/>
</dbReference>
<evidence type="ECO:0000313" key="4">
    <source>
        <dbReference type="Proteomes" id="UP001610334"/>
    </source>
</evidence>